<accession>A0A7Z0J8D1</accession>
<name>A0A7Z0J8D1_9ACTN</name>
<dbReference type="AlphaFoldDB" id="A0A7Z0J8D1"/>
<dbReference type="Pfam" id="PF04149">
    <property type="entry name" value="DUF397"/>
    <property type="match status" value="1"/>
</dbReference>
<protein>
    <recommendedName>
        <fullName evidence="1">DUF397 domain-containing protein</fullName>
    </recommendedName>
</protein>
<evidence type="ECO:0000313" key="3">
    <source>
        <dbReference type="Proteomes" id="UP000572051"/>
    </source>
</evidence>
<comment type="caution">
    <text evidence="2">The sequence shown here is derived from an EMBL/GenBank/DDBJ whole genome shotgun (WGS) entry which is preliminary data.</text>
</comment>
<dbReference type="RefSeq" id="WP_312889015.1">
    <property type="nucleotide sequence ID" value="NZ_JACCFS010000001.1"/>
</dbReference>
<reference evidence="2 3" key="1">
    <citation type="submission" date="2020-07" db="EMBL/GenBank/DDBJ databases">
        <title>Sequencing the genomes of 1000 actinobacteria strains.</title>
        <authorList>
            <person name="Klenk H.-P."/>
        </authorList>
    </citation>
    <scope>NUCLEOTIDE SEQUENCE [LARGE SCALE GENOMIC DNA]</scope>
    <source>
        <strain evidence="2 3">DSM 44442</strain>
    </source>
</reference>
<dbReference type="EMBL" id="JACCFS010000001">
    <property type="protein sequence ID" value="NYJ32190.1"/>
    <property type="molecule type" value="Genomic_DNA"/>
</dbReference>
<dbReference type="InterPro" id="IPR007278">
    <property type="entry name" value="DUF397"/>
</dbReference>
<gene>
    <name evidence="2" type="ORF">HNR10_000071</name>
</gene>
<organism evidence="2 3">
    <name type="scientific">Nocardiopsis aegyptia</name>
    <dbReference type="NCBI Taxonomy" id="220378"/>
    <lineage>
        <taxon>Bacteria</taxon>
        <taxon>Bacillati</taxon>
        <taxon>Actinomycetota</taxon>
        <taxon>Actinomycetes</taxon>
        <taxon>Streptosporangiales</taxon>
        <taxon>Nocardiopsidaceae</taxon>
        <taxon>Nocardiopsis</taxon>
    </lineage>
</organism>
<sequence length="56" mass="6269">MTDWHTSTYSGNTGACVEVKEDRVTSVRDTQNRELGHLTFKAREWSALVDAVRVSG</sequence>
<dbReference type="Proteomes" id="UP000572051">
    <property type="component" value="Unassembled WGS sequence"/>
</dbReference>
<feature type="domain" description="DUF397" evidence="1">
    <location>
        <begin position="3"/>
        <end position="53"/>
    </location>
</feature>
<keyword evidence="3" id="KW-1185">Reference proteome</keyword>
<proteinExistence type="predicted"/>
<evidence type="ECO:0000313" key="2">
    <source>
        <dbReference type="EMBL" id="NYJ32190.1"/>
    </source>
</evidence>
<evidence type="ECO:0000259" key="1">
    <source>
        <dbReference type="Pfam" id="PF04149"/>
    </source>
</evidence>